<keyword evidence="2" id="KW-0378">Hydrolase</keyword>
<dbReference type="VEuPathDB" id="FungiDB:I7I51_01075"/>
<protein>
    <submittedName>
        <fullName evidence="2">GDSL Lipase/Acylhydrolase</fullName>
    </submittedName>
</protein>
<feature type="compositionally biased region" description="Pro residues" evidence="1">
    <location>
        <begin position="58"/>
        <end position="67"/>
    </location>
</feature>
<dbReference type="EMBL" id="CP069114">
    <property type="protein sequence ID" value="QSS64014.1"/>
    <property type="molecule type" value="Genomic_DNA"/>
</dbReference>
<feature type="region of interest" description="Disordered" evidence="1">
    <location>
        <begin position="1"/>
        <end position="67"/>
    </location>
</feature>
<reference evidence="2" key="1">
    <citation type="submission" date="2021-01" db="EMBL/GenBank/DDBJ databases">
        <title>Chromosome-level genome assembly of a human fungal pathogen reveals clustering of transcriptionally co-regulated genes.</title>
        <authorList>
            <person name="Voorhies M."/>
            <person name="Cohen S."/>
            <person name="Shea T.P."/>
            <person name="Petrus S."/>
            <person name="Munoz J.F."/>
            <person name="Poplawski S."/>
            <person name="Goldman W.E."/>
            <person name="Michael T."/>
            <person name="Cuomo C.A."/>
            <person name="Sil A."/>
            <person name="Beyhan S."/>
        </authorList>
    </citation>
    <scope>NUCLEOTIDE SEQUENCE</scope>
    <source>
        <strain evidence="2">WU24</strain>
    </source>
</reference>
<gene>
    <name evidence="2" type="ORF">I7I51_01075</name>
</gene>
<evidence type="ECO:0000313" key="2">
    <source>
        <dbReference type="EMBL" id="QSS64014.1"/>
    </source>
</evidence>
<dbReference type="AlphaFoldDB" id="A0A8A1MHD1"/>
<evidence type="ECO:0000256" key="1">
    <source>
        <dbReference type="SAM" id="MobiDB-lite"/>
    </source>
</evidence>
<dbReference type="Proteomes" id="UP000663671">
    <property type="component" value="Chromosome 1"/>
</dbReference>
<organism evidence="2 3">
    <name type="scientific">Ajellomyces capsulatus</name>
    <name type="common">Darling's disease fungus</name>
    <name type="synonym">Histoplasma capsulatum</name>
    <dbReference type="NCBI Taxonomy" id="5037"/>
    <lineage>
        <taxon>Eukaryota</taxon>
        <taxon>Fungi</taxon>
        <taxon>Dikarya</taxon>
        <taxon>Ascomycota</taxon>
        <taxon>Pezizomycotina</taxon>
        <taxon>Eurotiomycetes</taxon>
        <taxon>Eurotiomycetidae</taxon>
        <taxon>Onygenales</taxon>
        <taxon>Ajellomycetaceae</taxon>
        <taxon>Histoplasma</taxon>
    </lineage>
</organism>
<accession>A0A8A1MHD1</accession>
<proteinExistence type="predicted"/>
<evidence type="ECO:0000313" key="3">
    <source>
        <dbReference type="Proteomes" id="UP000663671"/>
    </source>
</evidence>
<dbReference type="GO" id="GO:0016787">
    <property type="term" value="F:hydrolase activity"/>
    <property type="evidence" value="ECO:0007669"/>
    <property type="project" value="UniProtKB-KW"/>
</dbReference>
<sequence length="67" mass="7631">MLLPASAKGESPPNDCLLRRKRRRPSWIRTTRPPPHLRSQLKKNPHTPAYQRAQGNKPSPPNPTACR</sequence>
<name>A0A8A1MHD1_AJECA</name>